<reference evidence="1" key="1">
    <citation type="submission" date="2021-06" db="EMBL/GenBank/DDBJ databases">
        <authorList>
            <person name="Kallberg Y."/>
            <person name="Tangrot J."/>
            <person name="Rosling A."/>
        </authorList>
    </citation>
    <scope>NUCLEOTIDE SEQUENCE</scope>
    <source>
        <strain evidence="1">28 12/20/2015</strain>
    </source>
</reference>
<sequence>NVTSDHSATCYYCSKYWSCEHPSEMEAHLVNICPNVPKDIKEYWQELLSDKIVNYKQTKTSN</sequence>
<dbReference type="Proteomes" id="UP000789366">
    <property type="component" value="Unassembled WGS sequence"/>
</dbReference>
<evidence type="ECO:0000313" key="1">
    <source>
        <dbReference type="EMBL" id="CAG8696381.1"/>
    </source>
</evidence>
<dbReference type="EMBL" id="CAJVPW010022164">
    <property type="protein sequence ID" value="CAG8696381.1"/>
    <property type="molecule type" value="Genomic_DNA"/>
</dbReference>
<name>A0ACA9PCJ1_9GLOM</name>
<proteinExistence type="predicted"/>
<protein>
    <submittedName>
        <fullName evidence="1">12614_t:CDS:1</fullName>
    </submittedName>
</protein>
<keyword evidence="2" id="KW-1185">Reference proteome</keyword>
<gene>
    <name evidence="1" type="ORF">SPELUC_LOCUS11040</name>
</gene>
<organism evidence="1 2">
    <name type="scientific">Cetraspora pellucida</name>
    <dbReference type="NCBI Taxonomy" id="1433469"/>
    <lineage>
        <taxon>Eukaryota</taxon>
        <taxon>Fungi</taxon>
        <taxon>Fungi incertae sedis</taxon>
        <taxon>Mucoromycota</taxon>
        <taxon>Glomeromycotina</taxon>
        <taxon>Glomeromycetes</taxon>
        <taxon>Diversisporales</taxon>
        <taxon>Gigasporaceae</taxon>
        <taxon>Cetraspora</taxon>
    </lineage>
</organism>
<accession>A0ACA9PCJ1</accession>
<evidence type="ECO:0000313" key="2">
    <source>
        <dbReference type="Proteomes" id="UP000789366"/>
    </source>
</evidence>
<comment type="caution">
    <text evidence="1">The sequence shown here is derived from an EMBL/GenBank/DDBJ whole genome shotgun (WGS) entry which is preliminary data.</text>
</comment>
<feature type="non-terminal residue" evidence="1">
    <location>
        <position position="1"/>
    </location>
</feature>